<dbReference type="Pfam" id="PF01590">
    <property type="entry name" value="GAF"/>
    <property type="match status" value="1"/>
</dbReference>
<feature type="region of interest" description="Disordered" evidence="1">
    <location>
        <begin position="455"/>
        <end position="480"/>
    </location>
</feature>
<dbReference type="SUPFAM" id="SSF55781">
    <property type="entry name" value="GAF domain-like"/>
    <property type="match status" value="1"/>
</dbReference>
<keyword evidence="4" id="KW-1185">Reference proteome</keyword>
<dbReference type="Proteomes" id="UP001530377">
    <property type="component" value="Unassembled WGS sequence"/>
</dbReference>
<feature type="region of interest" description="Disordered" evidence="1">
    <location>
        <begin position="353"/>
        <end position="384"/>
    </location>
</feature>
<dbReference type="InterPro" id="IPR029016">
    <property type="entry name" value="GAF-like_dom_sf"/>
</dbReference>
<evidence type="ECO:0000313" key="4">
    <source>
        <dbReference type="Proteomes" id="UP001530377"/>
    </source>
</evidence>
<dbReference type="Gene3D" id="3.30.450.40">
    <property type="match status" value="1"/>
</dbReference>
<dbReference type="SMART" id="SM00065">
    <property type="entry name" value="GAF"/>
    <property type="match status" value="1"/>
</dbReference>
<feature type="domain" description="GAF" evidence="2">
    <location>
        <begin position="150"/>
        <end position="320"/>
    </location>
</feature>
<feature type="compositionally biased region" description="Basic and acidic residues" evidence="1">
    <location>
        <begin position="455"/>
        <end position="469"/>
    </location>
</feature>
<feature type="compositionally biased region" description="Basic and acidic residues" evidence="1">
    <location>
        <begin position="353"/>
        <end position="365"/>
    </location>
</feature>
<gene>
    <name evidence="3" type="ORF">ACHAXA_007426</name>
</gene>
<protein>
    <recommendedName>
        <fullName evidence="2">GAF domain-containing protein</fullName>
    </recommendedName>
</protein>
<dbReference type="AlphaFoldDB" id="A0ABD3SD19"/>
<evidence type="ECO:0000259" key="2">
    <source>
        <dbReference type="SMART" id="SM00065"/>
    </source>
</evidence>
<sequence length="480" mass="54691">MALDADDDDDDKIIDLWTSEFLKDFCDCRPKSAGNATSKPHVAFGRTVHEIDLKPYRVQSIRPQTVPILSHNSGRGLNHVTLHLPTKLSDSRIQQTNEYLSRISELDSKVRGSQMLNFKIDLSKAREKRKRQLQYANEIKSGSASLQSRDIDSVTRIVVQSFRKLIDCERCALFLMDEKTNELYFKPVGDSEHSHARLKEIRFPASSGVAGWVASNKKMLNLKNAYHDARFNPDVDKKTGFRTRTILCHPVLSSTNQLLGVIQMVNKKKTKPKKLQDEDKKKGYQSCFEHFSAEDEEILGKCCLEVSKSLQEIFSQQDLKKMESKKDEKRSFDSDEGFISPLMSRCVARLHETRNDQESVERSTDTDSTSCIPERPRQDSMKRRSSVGQLAHFIKQNCAKNPTEGRGIDSATDSSGIAEAVQKFRFRAPDLETARHREIANRLSDTGLSIAETKRKTMKDYSQRIRQESLHSVSARRKSS</sequence>
<evidence type="ECO:0000256" key="1">
    <source>
        <dbReference type="SAM" id="MobiDB-lite"/>
    </source>
</evidence>
<organism evidence="3 4">
    <name type="scientific">Cyclostephanos tholiformis</name>
    <dbReference type="NCBI Taxonomy" id="382380"/>
    <lineage>
        <taxon>Eukaryota</taxon>
        <taxon>Sar</taxon>
        <taxon>Stramenopiles</taxon>
        <taxon>Ochrophyta</taxon>
        <taxon>Bacillariophyta</taxon>
        <taxon>Coscinodiscophyceae</taxon>
        <taxon>Thalassiosirophycidae</taxon>
        <taxon>Stephanodiscales</taxon>
        <taxon>Stephanodiscaceae</taxon>
        <taxon>Cyclostephanos</taxon>
    </lineage>
</organism>
<name>A0ABD3SD19_9STRA</name>
<reference evidence="3 4" key="1">
    <citation type="submission" date="2024-10" db="EMBL/GenBank/DDBJ databases">
        <title>Updated reference genomes for cyclostephanoid diatoms.</title>
        <authorList>
            <person name="Roberts W.R."/>
            <person name="Alverson A.J."/>
        </authorList>
    </citation>
    <scope>NUCLEOTIDE SEQUENCE [LARGE SCALE GENOMIC DNA]</scope>
    <source>
        <strain evidence="3 4">AJA228-03</strain>
    </source>
</reference>
<accession>A0ABD3SD19</accession>
<dbReference type="InterPro" id="IPR003018">
    <property type="entry name" value="GAF"/>
</dbReference>
<evidence type="ECO:0000313" key="3">
    <source>
        <dbReference type="EMBL" id="KAL3822419.1"/>
    </source>
</evidence>
<proteinExistence type="predicted"/>
<dbReference type="EMBL" id="JALLPB020000066">
    <property type="protein sequence ID" value="KAL3822419.1"/>
    <property type="molecule type" value="Genomic_DNA"/>
</dbReference>
<comment type="caution">
    <text evidence="3">The sequence shown here is derived from an EMBL/GenBank/DDBJ whole genome shotgun (WGS) entry which is preliminary data.</text>
</comment>